<dbReference type="AlphaFoldDB" id="A0A9D4FL96"/>
<name>A0A9D4FL96_DREPO</name>
<dbReference type="Proteomes" id="UP000828390">
    <property type="component" value="Unassembled WGS sequence"/>
</dbReference>
<keyword evidence="2" id="KW-1185">Reference proteome</keyword>
<comment type="caution">
    <text evidence="1">The sequence shown here is derived from an EMBL/GenBank/DDBJ whole genome shotgun (WGS) entry which is preliminary data.</text>
</comment>
<reference evidence="1" key="1">
    <citation type="journal article" date="2019" name="bioRxiv">
        <title>The Genome of the Zebra Mussel, Dreissena polymorpha: A Resource for Invasive Species Research.</title>
        <authorList>
            <person name="McCartney M.A."/>
            <person name="Auch B."/>
            <person name="Kono T."/>
            <person name="Mallez S."/>
            <person name="Zhang Y."/>
            <person name="Obille A."/>
            <person name="Becker A."/>
            <person name="Abrahante J.E."/>
            <person name="Garbe J."/>
            <person name="Badalamenti J.P."/>
            <person name="Herman A."/>
            <person name="Mangelson H."/>
            <person name="Liachko I."/>
            <person name="Sullivan S."/>
            <person name="Sone E.D."/>
            <person name="Koren S."/>
            <person name="Silverstein K.A.T."/>
            <person name="Beckman K.B."/>
            <person name="Gohl D.M."/>
        </authorList>
    </citation>
    <scope>NUCLEOTIDE SEQUENCE</scope>
    <source>
        <strain evidence="1">Duluth1</strain>
        <tissue evidence="1">Whole animal</tissue>
    </source>
</reference>
<gene>
    <name evidence="1" type="ORF">DPMN_153696</name>
</gene>
<accession>A0A9D4FL96</accession>
<dbReference type="EMBL" id="JAIWYP010000007">
    <property type="protein sequence ID" value="KAH3800071.1"/>
    <property type="molecule type" value="Genomic_DNA"/>
</dbReference>
<evidence type="ECO:0000313" key="1">
    <source>
        <dbReference type="EMBL" id="KAH3800071.1"/>
    </source>
</evidence>
<organism evidence="1 2">
    <name type="scientific">Dreissena polymorpha</name>
    <name type="common">Zebra mussel</name>
    <name type="synonym">Mytilus polymorpha</name>
    <dbReference type="NCBI Taxonomy" id="45954"/>
    <lineage>
        <taxon>Eukaryota</taxon>
        <taxon>Metazoa</taxon>
        <taxon>Spiralia</taxon>
        <taxon>Lophotrochozoa</taxon>
        <taxon>Mollusca</taxon>
        <taxon>Bivalvia</taxon>
        <taxon>Autobranchia</taxon>
        <taxon>Heteroconchia</taxon>
        <taxon>Euheterodonta</taxon>
        <taxon>Imparidentia</taxon>
        <taxon>Neoheterodontei</taxon>
        <taxon>Myida</taxon>
        <taxon>Dreissenoidea</taxon>
        <taxon>Dreissenidae</taxon>
        <taxon>Dreissena</taxon>
    </lineage>
</organism>
<reference evidence="1" key="2">
    <citation type="submission" date="2020-11" db="EMBL/GenBank/DDBJ databases">
        <authorList>
            <person name="McCartney M.A."/>
            <person name="Auch B."/>
            <person name="Kono T."/>
            <person name="Mallez S."/>
            <person name="Becker A."/>
            <person name="Gohl D.M."/>
            <person name="Silverstein K.A.T."/>
            <person name="Koren S."/>
            <person name="Bechman K.B."/>
            <person name="Herman A."/>
            <person name="Abrahante J.E."/>
            <person name="Garbe J."/>
        </authorList>
    </citation>
    <scope>NUCLEOTIDE SEQUENCE</scope>
    <source>
        <strain evidence="1">Duluth1</strain>
        <tissue evidence="1">Whole animal</tissue>
    </source>
</reference>
<evidence type="ECO:0000313" key="2">
    <source>
        <dbReference type="Proteomes" id="UP000828390"/>
    </source>
</evidence>
<protein>
    <submittedName>
        <fullName evidence="1">Uncharacterized protein</fullName>
    </submittedName>
</protein>
<proteinExistence type="predicted"/>
<sequence length="91" mass="10601">MRPSDFSLDQHPFYLAIRTLDTAFLWFLRQQVCVNKQGQMLKAMAKKRRLSRAQENNESLSSQIPGSKIFEMQTFHPLKSWPQQGTKMSSP</sequence>